<evidence type="ECO:0000313" key="2">
    <source>
        <dbReference type="Proteomes" id="UP001432312"/>
    </source>
</evidence>
<dbReference type="RefSeq" id="WP_328740820.1">
    <property type="nucleotide sequence ID" value="NZ_CP108036.1"/>
</dbReference>
<protein>
    <submittedName>
        <fullName evidence="1">Helix-turn-helix domain-containing protein</fullName>
    </submittedName>
</protein>
<organism evidence="1 2">
    <name type="scientific">Streptomyces erythrochromogenes</name>
    <dbReference type="NCBI Taxonomy" id="285574"/>
    <lineage>
        <taxon>Bacteria</taxon>
        <taxon>Bacillati</taxon>
        <taxon>Actinomycetota</taxon>
        <taxon>Actinomycetes</taxon>
        <taxon>Kitasatosporales</taxon>
        <taxon>Streptomycetaceae</taxon>
        <taxon>Streptomyces</taxon>
    </lineage>
</organism>
<dbReference type="GeneID" id="95501681"/>
<dbReference type="Proteomes" id="UP001432312">
    <property type="component" value="Chromosome"/>
</dbReference>
<name>A0ABZ1QMI4_9ACTN</name>
<reference evidence="1" key="1">
    <citation type="submission" date="2022-10" db="EMBL/GenBank/DDBJ databases">
        <title>The complete genomes of actinobacterial strains from the NBC collection.</title>
        <authorList>
            <person name="Joergensen T.S."/>
            <person name="Alvarez Arevalo M."/>
            <person name="Sterndorff E.B."/>
            <person name="Faurdal D."/>
            <person name="Vuksanovic O."/>
            <person name="Mourched A.-S."/>
            <person name="Charusanti P."/>
            <person name="Shaw S."/>
            <person name="Blin K."/>
            <person name="Weber T."/>
        </authorList>
    </citation>
    <scope>NUCLEOTIDE SEQUENCE</scope>
    <source>
        <strain evidence="1">NBC_00303</strain>
    </source>
</reference>
<keyword evidence="2" id="KW-1185">Reference proteome</keyword>
<sequence length="76" mass="8399">MGTVNGIAREIFRYLTTPVTVPDVSDLRPPRRAKNITPATVAEHFGVRPAVISCIERGTRRDDDLAGAYRNRFTAA</sequence>
<dbReference type="SUPFAM" id="SSF47413">
    <property type="entry name" value="lambda repressor-like DNA-binding domains"/>
    <property type="match status" value="1"/>
</dbReference>
<dbReference type="CDD" id="cd00093">
    <property type="entry name" value="HTH_XRE"/>
    <property type="match status" value="1"/>
</dbReference>
<dbReference type="EMBL" id="CP108036">
    <property type="protein sequence ID" value="WUN83537.1"/>
    <property type="molecule type" value="Genomic_DNA"/>
</dbReference>
<evidence type="ECO:0000313" key="1">
    <source>
        <dbReference type="EMBL" id="WUN83537.1"/>
    </source>
</evidence>
<proteinExistence type="predicted"/>
<gene>
    <name evidence="1" type="ORF">OHA91_36545</name>
</gene>
<dbReference type="InterPro" id="IPR010982">
    <property type="entry name" value="Lambda_DNA-bd_dom_sf"/>
</dbReference>
<dbReference type="InterPro" id="IPR001387">
    <property type="entry name" value="Cro/C1-type_HTH"/>
</dbReference>
<accession>A0ABZ1QMI4</accession>